<dbReference type="InterPro" id="IPR009003">
    <property type="entry name" value="Peptidase_S1_PA"/>
</dbReference>
<evidence type="ECO:0000256" key="1">
    <source>
        <dbReference type="ARBA" id="ARBA00022670"/>
    </source>
</evidence>
<dbReference type="InterPro" id="IPR001940">
    <property type="entry name" value="Peptidase_S1C"/>
</dbReference>
<dbReference type="SUPFAM" id="SSF50494">
    <property type="entry name" value="Trypsin-like serine proteases"/>
    <property type="match status" value="1"/>
</dbReference>
<organism evidence="5 6">
    <name type="scientific">Ornithinimicrobium pratense</name>
    <dbReference type="NCBI Taxonomy" id="2593973"/>
    <lineage>
        <taxon>Bacteria</taxon>
        <taxon>Bacillati</taxon>
        <taxon>Actinomycetota</taxon>
        <taxon>Actinomycetes</taxon>
        <taxon>Micrococcales</taxon>
        <taxon>Ornithinimicrobiaceae</taxon>
        <taxon>Ornithinimicrobium</taxon>
    </lineage>
</organism>
<dbReference type="Pfam" id="PF13365">
    <property type="entry name" value="Trypsin_2"/>
    <property type="match status" value="1"/>
</dbReference>
<proteinExistence type="predicted"/>
<dbReference type="OrthoDB" id="9766361at2"/>
<dbReference type="EMBL" id="CP044427">
    <property type="protein sequence ID" value="QFG69232.1"/>
    <property type="molecule type" value="Genomic_DNA"/>
</dbReference>
<keyword evidence="2" id="KW-0378">Hydrolase</keyword>
<dbReference type="KEGG" id="serw:FY030_11405"/>
<name>A0A5J6V8B3_9MICO</name>
<reference evidence="5 6" key="1">
    <citation type="submission" date="2019-09" db="EMBL/GenBank/DDBJ databases">
        <title>Serinicoccus pratensis sp. nov., isolated from meadow soil.</title>
        <authorList>
            <person name="Zhang W."/>
        </authorList>
    </citation>
    <scope>NUCLEOTIDE SEQUENCE [LARGE SCALE GENOMIC DNA]</scope>
    <source>
        <strain evidence="5 6">W204</strain>
    </source>
</reference>
<keyword evidence="6" id="KW-1185">Reference proteome</keyword>
<dbReference type="InterPro" id="IPR051201">
    <property type="entry name" value="Chloro_Bact_Ser_Proteases"/>
</dbReference>
<evidence type="ECO:0000313" key="5">
    <source>
        <dbReference type="EMBL" id="QFG69232.1"/>
    </source>
</evidence>
<evidence type="ECO:0000256" key="4">
    <source>
        <dbReference type="SAM" id="Phobius"/>
    </source>
</evidence>
<dbReference type="GO" id="GO:0004252">
    <property type="term" value="F:serine-type endopeptidase activity"/>
    <property type="evidence" value="ECO:0007669"/>
    <property type="project" value="InterPro"/>
</dbReference>
<keyword evidence="1" id="KW-0645">Protease</keyword>
<evidence type="ECO:0008006" key="7">
    <source>
        <dbReference type="Google" id="ProtNLM"/>
    </source>
</evidence>
<dbReference type="AlphaFoldDB" id="A0A5J6V8B3"/>
<feature type="region of interest" description="Disordered" evidence="3">
    <location>
        <begin position="373"/>
        <end position="405"/>
    </location>
</feature>
<dbReference type="RefSeq" id="WP_158061614.1">
    <property type="nucleotide sequence ID" value="NZ_CP044427.1"/>
</dbReference>
<gene>
    <name evidence="5" type="ORF">FY030_11405</name>
</gene>
<evidence type="ECO:0000256" key="2">
    <source>
        <dbReference type="ARBA" id="ARBA00022801"/>
    </source>
</evidence>
<dbReference type="Gene3D" id="2.40.10.120">
    <property type="match status" value="1"/>
</dbReference>
<dbReference type="Proteomes" id="UP000326546">
    <property type="component" value="Chromosome"/>
</dbReference>
<accession>A0A5J6V8B3</accession>
<dbReference type="PANTHER" id="PTHR43343:SF3">
    <property type="entry name" value="PROTEASE DO-LIKE 8, CHLOROPLASTIC"/>
    <property type="match status" value="1"/>
</dbReference>
<evidence type="ECO:0000313" key="6">
    <source>
        <dbReference type="Proteomes" id="UP000326546"/>
    </source>
</evidence>
<dbReference type="GO" id="GO:0006508">
    <property type="term" value="P:proteolysis"/>
    <property type="evidence" value="ECO:0007669"/>
    <property type="project" value="UniProtKB-KW"/>
</dbReference>
<protein>
    <recommendedName>
        <fullName evidence="7">Trypsin-like peptidase domain-containing protein</fullName>
    </recommendedName>
</protein>
<keyword evidence="4" id="KW-0812">Transmembrane</keyword>
<keyword evidence="4" id="KW-1133">Transmembrane helix</keyword>
<feature type="compositionally biased region" description="Basic and acidic residues" evidence="3">
    <location>
        <begin position="381"/>
        <end position="405"/>
    </location>
</feature>
<dbReference type="PRINTS" id="PR00834">
    <property type="entry name" value="PROTEASES2C"/>
</dbReference>
<dbReference type="PANTHER" id="PTHR43343">
    <property type="entry name" value="PEPTIDASE S12"/>
    <property type="match status" value="1"/>
</dbReference>
<sequence length="520" mass="55708">MRKHVNDAGEWPASGPGSTKPGSGLRTFGLIVIGALIAVLVGGVGLFLGLRLGKDDPEPVEDLAASTIPVAATVEPAAVTEEPRDEVLGNAELAERYGRSVFKVETDGCGMEGWGTAWVLDDKHLVTNWHVVSNDPTPDLVSRDGVIRFSGEVIGGQTDPDVAVIRVDETLPNALPWADTDDLREGQEIVSLGFPAPAGDFSVTPSTIISFQRSGSTREAIRGDGALDRGNSGGPALTRDGAVAGVATVMVQERNQLQMVPLLFTANALQRSVDDIVANPQQVEAECDPQYAVLPDGWESDFDDWFTHGPQAYGDDATLDRLWDSCSAGDLGACDDLYWASAFGSEYEAFAISCGGTSDGAFGSCEASAEWDAQVAEWEAEEQRQEEERQQEERRQEEERQQEERAQAQLLTALLTSCQNGDMQACDDLQGEAGWGTTEYEVAWSCGGHYPDGYGACVDREAEAAELTVLVGQCQAGDMQACDDLFWASGYETPEEAVAEDCGGFYPGRGGMCVYTEENG</sequence>
<keyword evidence="4" id="KW-0472">Membrane</keyword>
<feature type="transmembrane region" description="Helical" evidence="4">
    <location>
        <begin position="28"/>
        <end position="50"/>
    </location>
</feature>
<evidence type="ECO:0000256" key="3">
    <source>
        <dbReference type="SAM" id="MobiDB-lite"/>
    </source>
</evidence>
<feature type="region of interest" description="Disordered" evidence="3">
    <location>
        <begin position="1"/>
        <end position="20"/>
    </location>
</feature>